<dbReference type="PANTHER" id="PTHR43063:SF1">
    <property type="entry name" value="4FE-4S CLUSTER CONTAINING PARA FAMILY ATPASE PROTEIN"/>
    <property type="match status" value="1"/>
</dbReference>
<dbReference type="PROSITE" id="PS51379">
    <property type="entry name" value="4FE4S_FER_2"/>
    <property type="match status" value="2"/>
</dbReference>
<dbReference type="RefSeq" id="WP_048128037.1">
    <property type="nucleotide sequence ID" value="NZ_CP009515.1"/>
</dbReference>
<reference evidence="2 3" key="1">
    <citation type="submission" date="2014-07" db="EMBL/GenBank/DDBJ databases">
        <title>Methanogenic archaea and the global carbon cycle.</title>
        <authorList>
            <person name="Henriksen J.R."/>
            <person name="Luke J."/>
            <person name="Reinhart S."/>
            <person name="Benedict M.N."/>
            <person name="Youngblut N.D."/>
            <person name="Metcalf M.E."/>
            <person name="Whitaker R.J."/>
            <person name="Metcalf W.W."/>
        </authorList>
    </citation>
    <scope>NUCLEOTIDE SEQUENCE [LARGE SCALE GENOMIC DNA]</scope>
    <source>
        <strain evidence="2 3">Z-7289</strain>
    </source>
</reference>
<dbReference type="InterPro" id="IPR017896">
    <property type="entry name" value="4Fe4S_Fe-S-bd"/>
</dbReference>
<sequence>MKIAIASGKGGTGKTTVAVNFALALEDVQLFDCDVEEPNCNLFLGFELEPVEEVTCLFPEINPDKCTLCGNCADFCRYNALAALPKKILLFPSLCHGCGGCSFVCPVGAVEEKSRSIGIIEKASSDAPLKFFHGILNIGEAMATMVIKSLLRHIDESKPAIIDSPPGTACPVLAVLGFADYCVLVTESTPFGFHDFLLALKVAKALKVPVGVVLNRDGLGDSRVEDFCRDEGIPILLRIPNDRMIARLYSEGIPFVKEMPEWKEKFEDMFETIKALAFKSTGVQ</sequence>
<gene>
    <name evidence="2" type="ORF">MSLAZ_2790</name>
</gene>
<dbReference type="Gene3D" id="3.30.70.20">
    <property type="match status" value="1"/>
</dbReference>
<dbReference type="GeneID" id="24807649"/>
<dbReference type="HOGENOM" id="CLU_067767_0_0_2"/>
<proteinExistence type="predicted"/>
<dbReference type="Pfam" id="PF01656">
    <property type="entry name" value="CbiA"/>
    <property type="match status" value="1"/>
</dbReference>
<dbReference type="STRING" id="1434111.MSLAZ_2790"/>
<dbReference type="OrthoDB" id="65817at2157"/>
<dbReference type="SUPFAM" id="SSF54862">
    <property type="entry name" value="4Fe-4S ferredoxins"/>
    <property type="match status" value="1"/>
</dbReference>
<evidence type="ECO:0000313" key="3">
    <source>
        <dbReference type="Proteomes" id="UP000033072"/>
    </source>
</evidence>
<feature type="domain" description="4Fe-4S ferredoxin-type" evidence="1">
    <location>
        <begin position="87"/>
        <end position="115"/>
    </location>
</feature>
<dbReference type="Pfam" id="PF00037">
    <property type="entry name" value="Fer4"/>
    <property type="match status" value="2"/>
</dbReference>
<dbReference type="InterPro" id="IPR027417">
    <property type="entry name" value="P-loop_NTPase"/>
</dbReference>
<dbReference type="KEGG" id="mls:MSLAZ_2790"/>
<dbReference type="GO" id="GO:0016491">
    <property type="term" value="F:oxidoreductase activity"/>
    <property type="evidence" value="ECO:0007669"/>
    <property type="project" value="UniProtKB-ARBA"/>
</dbReference>
<evidence type="ECO:0000259" key="1">
    <source>
        <dbReference type="PROSITE" id="PS51379"/>
    </source>
</evidence>
<keyword evidence="3" id="KW-1185">Reference proteome</keyword>
<dbReference type="Gene3D" id="3.40.50.300">
    <property type="entry name" value="P-loop containing nucleotide triphosphate hydrolases"/>
    <property type="match status" value="1"/>
</dbReference>
<dbReference type="InterPro" id="IPR002586">
    <property type="entry name" value="CobQ/CobB/MinD/ParA_Nub-bd_dom"/>
</dbReference>
<name>A0A0E3S6D9_9EURY</name>
<dbReference type="InterPro" id="IPR017900">
    <property type="entry name" value="4Fe4S_Fe_S_CS"/>
</dbReference>
<dbReference type="Proteomes" id="UP000033072">
    <property type="component" value="Chromosome"/>
</dbReference>
<organism evidence="2 3">
    <name type="scientific">Methanosarcina lacustris Z-7289</name>
    <dbReference type="NCBI Taxonomy" id="1434111"/>
    <lineage>
        <taxon>Archaea</taxon>
        <taxon>Methanobacteriati</taxon>
        <taxon>Methanobacteriota</taxon>
        <taxon>Stenosarchaea group</taxon>
        <taxon>Methanomicrobia</taxon>
        <taxon>Methanosarcinales</taxon>
        <taxon>Methanosarcinaceae</taxon>
        <taxon>Methanosarcina</taxon>
    </lineage>
</organism>
<dbReference type="PANTHER" id="PTHR43063">
    <property type="entry name" value="4FE-4S CLUSTER CONTAINING PARA FAMILY ATPASE PROTEIN"/>
    <property type="match status" value="1"/>
</dbReference>
<accession>A0A0E3S6D9</accession>
<dbReference type="PROSITE" id="PS00198">
    <property type="entry name" value="4FE4S_FER_1"/>
    <property type="match status" value="1"/>
</dbReference>
<dbReference type="EMBL" id="CP009515">
    <property type="protein sequence ID" value="AKB76051.1"/>
    <property type="molecule type" value="Genomic_DNA"/>
</dbReference>
<dbReference type="PATRIC" id="fig|1434111.4.peg.3696"/>
<feature type="domain" description="4Fe-4S ferredoxin-type" evidence="1">
    <location>
        <begin position="57"/>
        <end position="86"/>
    </location>
</feature>
<dbReference type="SUPFAM" id="SSF52540">
    <property type="entry name" value="P-loop containing nucleoside triphosphate hydrolases"/>
    <property type="match status" value="1"/>
</dbReference>
<dbReference type="CDD" id="cd03110">
    <property type="entry name" value="SIMIBI_bact_arch"/>
    <property type="match status" value="1"/>
</dbReference>
<evidence type="ECO:0000313" key="2">
    <source>
        <dbReference type="EMBL" id="AKB76051.1"/>
    </source>
</evidence>
<protein>
    <recommendedName>
        <fullName evidence="1">4Fe-4S ferredoxin-type domain-containing protein</fullName>
    </recommendedName>
</protein>
<dbReference type="AlphaFoldDB" id="A0A0E3S6D9"/>